<evidence type="ECO:0000313" key="3">
    <source>
        <dbReference type="Proteomes" id="UP000237438"/>
    </source>
</evidence>
<dbReference type="PANTHER" id="PTHR37574">
    <property type="entry name" value="LIPASE B"/>
    <property type="match status" value="1"/>
</dbReference>
<dbReference type="AlphaFoldDB" id="A0A2S4PSZ2"/>
<sequence>MKLSLFLISALSVAAIPAAFDSATYKPLSLSRLTGNGRVNLASDPNQNGNAVDNDDYNIVPTSFKNEKNMVGHAKYVSGSIANGTITEKDAPSMIQSLFLAATPTSTPTGVKDTMARANAAFSMQNTSPSGNATEPNLMASALDMMMNGLVSDDLHNTLQSKAAVPVFNNPPVPADKSFYTKEGNAPFSVPEEKLRSAIQIPPTFTYGQKPALLMVPGTGASGFETFGNTFGKLLTTTPYADPVYISIPGNSLGDVQINAEYVAYALQYVQSITNQNLSVITWSQGSIDVQWSFKYWPSIRNIVTDFIAISPDFHGTRLAYLLCSGNANINMIGCTPAVSQQAYNSRFINRLRQDGGDAAYVPTTTVYSQFDEIVQPQFGRQASGIIREGNGVAVSNTLLQEACRGQEGSGLYLHEGVLYSATAYALVIDALTHDGPGSIDRVRNSCSQTTPEGISDLDVVGVEALIVIILFRLLTFAPKVVREPELRDYTAN</sequence>
<keyword evidence="3" id="KW-1185">Reference proteome</keyword>
<accession>A0A2S4PSZ2</accession>
<dbReference type="Gene3D" id="3.40.50.1820">
    <property type="entry name" value="alpha/beta hydrolase"/>
    <property type="match status" value="1"/>
</dbReference>
<organism evidence="2 3">
    <name type="scientific">Erysiphe pulchra</name>
    <dbReference type="NCBI Taxonomy" id="225359"/>
    <lineage>
        <taxon>Eukaryota</taxon>
        <taxon>Fungi</taxon>
        <taxon>Dikarya</taxon>
        <taxon>Ascomycota</taxon>
        <taxon>Pezizomycotina</taxon>
        <taxon>Leotiomycetes</taxon>
        <taxon>Erysiphales</taxon>
        <taxon>Erysiphaceae</taxon>
        <taxon>Erysiphe</taxon>
    </lineage>
</organism>
<dbReference type="InterPro" id="IPR029058">
    <property type="entry name" value="AB_hydrolase_fold"/>
</dbReference>
<evidence type="ECO:0000256" key="1">
    <source>
        <dbReference type="SAM" id="SignalP"/>
    </source>
</evidence>
<evidence type="ECO:0000313" key="2">
    <source>
        <dbReference type="EMBL" id="POS85157.1"/>
    </source>
</evidence>
<dbReference type="InterPro" id="IPR053228">
    <property type="entry name" value="Stereospecific_Lipase"/>
</dbReference>
<dbReference type="SUPFAM" id="SSF53474">
    <property type="entry name" value="alpha/beta-Hydrolases"/>
    <property type="match status" value="1"/>
</dbReference>
<name>A0A2S4PSZ2_9PEZI</name>
<proteinExistence type="predicted"/>
<comment type="caution">
    <text evidence="2">The sequence shown here is derived from an EMBL/GenBank/DDBJ whole genome shotgun (WGS) entry which is preliminary data.</text>
</comment>
<dbReference type="STRING" id="225359.A0A2S4PSZ2"/>
<dbReference type="PANTHER" id="PTHR37574:SF1">
    <property type="entry name" value="LIPASE B"/>
    <property type="match status" value="1"/>
</dbReference>
<feature type="chain" id="PRO_5015646916" description="Lipase B" evidence="1">
    <location>
        <begin position="16"/>
        <end position="493"/>
    </location>
</feature>
<dbReference type="OrthoDB" id="4605274at2759"/>
<dbReference type="EMBL" id="PEDP01000707">
    <property type="protein sequence ID" value="POS85157.1"/>
    <property type="molecule type" value="Genomic_DNA"/>
</dbReference>
<dbReference type="Proteomes" id="UP000237438">
    <property type="component" value="Unassembled WGS sequence"/>
</dbReference>
<gene>
    <name evidence="2" type="ORF">EPUL_005731</name>
</gene>
<keyword evidence="1" id="KW-0732">Signal</keyword>
<evidence type="ECO:0008006" key="4">
    <source>
        <dbReference type="Google" id="ProtNLM"/>
    </source>
</evidence>
<reference evidence="2 3" key="1">
    <citation type="submission" date="2017-10" db="EMBL/GenBank/DDBJ databases">
        <title>Development of genomic resources for the powdery mildew, Erysiphe pulchra.</title>
        <authorList>
            <person name="Wadl P.A."/>
            <person name="Mack B.M."/>
            <person name="Moore G."/>
            <person name="Beltz S.B."/>
        </authorList>
    </citation>
    <scope>NUCLEOTIDE SEQUENCE [LARGE SCALE GENOMIC DNA]</scope>
    <source>
        <strain evidence="2">Cflorida</strain>
    </source>
</reference>
<feature type="signal peptide" evidence="1">
    <location>
        <begin position="1"/>
        <end position="15"/>
    </location>
</feature>
<protein>
    <recommendedName>
        <fullName evidence="4">Lipase B</fullName>
    </recommendedName>
</protein>